<keyword evidence="3" id="KW-0808">Transferase</keyword>
<sequence>MDEQISVKPGSVYHIGCESDVMTAVMGTFAFARTLNFSSTTTSEIATVVSELATNIVKYAGEGRIELAEMIHGSACGIRVIASDRGPGIAQIEQALEEHFTTGGSLGMGLPGVKRMADEFQIESSVGRSSTEKSGTIVTVIKWGTSHAV</sequence>
<keyword evidence="3" id="KW-0418">Kinase</keyword>
<dbReference type="SUPFAM" id="SSF55874">
    <property type="entry name" value="ATPase domain of HSP90 chaperone/DNA topoisomerase II/histidine kinase"/>
    <property type="match status" value="1"/>
</dbReference>
<keyword evidence="5" id="KW-1185">Reference proteome</keyword>
<evidence type="ECO:0000259" key="1">
    <source>
        <dbReference type="SMART" id="SM00387"/>
    </source>
</evidence>
<protein>
    <submittedName>
        <fullName evidence="2">Anti-sigma regulatory factor</fullName>
    </submittedName>
    <submittedName>
        <fullName evidence="3">Serine/threonine-protein kinase RsbT</fullName>
        <ecNumber evidence="3">2.7.11.1</ecNumber>
    </submittedName>
</protein>
<name>A0A1Y6IXY4_9VIBR</name>
<proteinExistence type="predicted"/>
<dbReference type="InterPro" id="IPR003594">
    <property type="entry name" value="HATPase_dom"/>
</dbReference>
<dbReference type="InterPro" id="IPR036890">
    <property type="entry name" value="HATPase_C_sf"/>
</dbReference>
<dbReference type="EC" id="2.7.11.1" evidence="3"/>
<evidence type="ECO:0000313" key="5">
    <source>
        <dbReference type="Proteomes" id="UP001283366"/>
    </source>
</evidence>
<dbReference type="SMART" id="SM00387">
    <property type="entry name" value="HATPase_c"/>
    <property type="match status" value="1"/>
</dbReference>
<evidence type="ECO:0000313" key="2">
    <source>
        <dbReference type="EMBL" id="MDW6001936.1"/>
    </source>
</evidence>
<evidence type="ECO:0000313" key="3">
    <source>
        <dbReference type="EMBL" id="SMS02517.1"/>
    </source>
</evidence>
<organism evidence="3 4">
    <name type="scientific">Vibrio mangrovi</name>
    <dbReference type="NCBI Taxonomy" id="474394"/>
    <lineage>
        <taxon>Bacteria</taxon>
        <taxon>Pseudomonadati</taxon>
        <taxon>Pseudomonadota</taxon>
        <taxon>Gammaproteobacteria</taxon>
        <taxon>Vibrionales</taxon>
        <taxon>Vibrionaceae</taxon>
        <taxon>Vibrio</taxon>
    </lineage>
</organism>
<dbReference type="Gene3D" id="3.30.565.10">
    <property type="entry name" value="Histidine kinase-like ATPase, C-terminal domain"/>
    <property type="match status" value="1"/>
</dbReference>
<dbReference type="AlphaFoldDB" id="A0A1Y6IXY4"/>
<evidence type="ECO:0000313" key="4">
    <source>
        <dbReference type="Proteomes" id="UP000196125"/>
    </source>
</evidence>
<gene>
    <name evidence="3" type="primary">rsbT</name>
    <name evidence="2" type="ORF">SBX37_03365</name>
    <name evidence="3" type="ORF">VIM7927_03850</name>
</gene>
<reference evidence="2 5" key="2">
    <citation type="submission" date="2023-11" db="EMBL/GenBank/DDBJ databases">
        <title>Plant-associative lifestyle of Vibrio porteresiae and its evolutionary dynamics.</title>
        <authorList>
            <person name="Rameshkumar N."/>
            <person name="Kirti K."/>
        </authorList>
    </citation>
    <scope>NUCLEOTIDE SEQUENCE [LARGE SCALE GENOMIC DNA]</scope>
    <source>
        <strain evidence="2 5">MSSRF38</strain>
    </source>
</reference>
<accession>A0A1Y6IXY4</accession>
<dbReference type="EMBL" id="JAWRCO010000001">
    <property type="protein sequence ID" value="MDW6001936.1"/>
    <property type="molecule type" value="Genomic_DNA"/>
</dbReference>
<dbReference type="EMBL" id="FXXI01000010">
    <property type="protein sequence ID" value="SMS02517.1"/>
    <property type="molecule type" value="Genomic_DNA"/>
</dbReference>
<dbReference type="GO" id="GO:0004674">
    <property type="term" value="F:protein serine/threonine kinase activity"/>
    <property type="evidence" value="ECO:0007669"/>
    <property type="project" value="UniProtKB-EC"/>
</dbReference>
<reference evidence="3 4" key="1">
    <citation type="submission" date="2017-05" db="EMBL/GenBank/DDBJ databases">
        <authorList>
            <person name="Song R."/>
            <person name="Chenine A.L."/>
            <person name="Ruprecht R.M."/>
        </authorList>
    </citation>
    <scope>NUCLEOTIDE SEQUENCE [LARGE SCALE GENOMIC DNA]</scope>
    <source>
        <strain evidence="3 4">CECT 7927</strain>
    </source>
</reference>
<dbReference type="Pfam" id="PF02518">
    <property type="entry name" value="HATPase_c"/>
    <property type="match status" value="1"/>
</dbReference>
<dbReference type="Proteomes" id="UP001283366">
    <property type="component" value="Unassembled WGS sequence"/>
</dbReference>
<dbReference type="RefSeq" id="WP_087482522.1">
    <property type="nucleotide sequence ID" value="NZ_AP024883.1"/>
</dbReference>
<dbReference type="OrthoDB" id="5769716at2"/>
<feature type="domain" description="Histidine kinase/HSP90-like ATPase" evidence="1">
    <location>
        <begin position="40"/>
        <end position="146"/>
    </location>
</feature>
<dbReference type="Proteomes" id="UP000196125">
    <property type="component" value="Unassembled WGS sequence"/>
</dbReference>
<dbReference type="CDD" id="cd16934">
    <property type="entry name" value="HATPase_RsbT-like"/>
    <property type="match status" value="1"/>
</dbReference>